<feature type="domain" description="Rap-GAP" evidence="3">
    <location>
        <begin position="1250"/>
        <end position="1489"/>
    </location>
</feature>
<dbReference type="Gene3D" id="3.40.50.11210">
    <property type="entry name" value="Rap/Ran-GAP"/>
    <property type="match status" value="1"/>
</dbReference>
<dbReference type="Proteomes" id="UP001140562">
    <property type="component" value="Unassembled WGS sequence"/>
</dbReference>
<name>A0A9W9BY29_9PLEO</name>
<evidence type="ECO:0000256" key="2">
    <source>
        <dbReference type="SAM" id="MobiDB-lite"/>
    </source>
</evidence>
<dbReference type="GO" id="GO:0051056">
    <property type="term" value="P:regulation of small GTPase mediated signal transduction"/>
    <property type="evidence" value="ECO:0007669"/>
    <property type="project" value="InterPro"/>
</dbReference>
<dbReference type="GO" id="GO:0005634">
    <property type="term" value="C:nucleus"/>
    <property type="evidence" value="ECO:0007669"/>
    <property type="project" value="InterPro"/>
</dbReference>
<dbReference type="PROSITE" id="PS50085">
    <property type="entry name" value="RAPGAP"/>
    <property type="match status" value="1"/>
</dbReference>
<dbReference type="GO" id="GO:0033596">
    <property type="term" value="C:TSC1-TSC2 complex"/>
    <property type="evidence" value="ECO:0007669"/>
    <property type="project" value="TreeGrafter"/>
</dbReference>
<feature type="region of interest" description="Disordered" evidence="2">
    <location>
        <begin position="732"/>
        <end position="775"/>
    </location>
</feature>
<evidence type="ECO:0000256" key="1">
    <source>
        <dbReference type="ARBA" id="ARBA00022468"/>
    </source>
</evidence>
<dbReference type="OrthoDB" id="19311at2759"/>
<dbReference type="InterPro" id="IPR000331">
    <property type="entry name" value="Rap/Ran_GAP_dom"/>
</dbReference>
<feature type="region of interest" description="Disordered" evidence="2">
    <location>
        <begin position="1484"/>
        <end position="1525"/>
    </location>
</feature>
<dbReference type="Pfam" id="PF02145">
    <property type="entry name" value="Rap_GAP"/>
    <property type="match status" value="1"/>
</dbReference>
<dbReference type="GO" id="GO:0032007">
    <property type="term" value="P:negative regulation of TOR signaling"/>
    <property type="evidence" value="ECO:0007669"/>
    <property type="project" value="TreeGrafter"/>
</dbReference>
<feature type="compositionally biased region" description="Polar residues" evidence="2">
    <location>
        <begin position="408"/>
        <end position="421"/>
    </location>
</feature>
<feature type="compositionally biased region" description="Polar residues" evidence="2">
    <location>
        <begin position="756"/>
        <end position="768"/>
    </location>
</feature>
<reference evidence="4" key="1">
    <citation type="submission" date="2022-10" db="EMBL/GenBank/DDBJ databases">
        <title>Tapping the CABI collections for fungal endophytes: first genome assemblies for Collariella, Neodidymelliopsis, Ascochyta clinopodiicola, Didymella pomorum, Didymosphaeria variabile, Neocosmospora piperis and Neocucurbitaria cava.</title>
        <authorList>
            <person name="Hill R."/>
        </authorList>
    </citation>
    <scope>NUCLEOTIDE SEQUENCE</scope>
    <source>
        <strain evidence="4">IMI 360193</strain>
    </source>
</reference>
<comment type="caution">
    <text evidence="4">The sequence shown here is derived from an EMBL/GenBank/DDBJ whole genome shotgun (WGS) entry which is preliminary data.</text>
</comment>
<dbReference type="InterPro" id="IPR035974">
    <property type="entry name" value="Rap/Ran-GAP_sf"/>
</dbReference>
<dbReference type="InterPro" id="IPR027107">
    <property type="entry name" value="Tuberin/Ral-act_asu"/>
</dbReference>
<evidence type="ECO:0000259" key="3">
    <source>
        <dbReference type="PROSITE" id="PS50085"/>
    </source>
</evidence>
<accession>A0A9W9BY29</accession>
<feature type="compositionally biased region" description="Polar residues" evidence="2">
    <location>
        <begin position="1514"/>
        <end position="1525"/>
    </location>
</feature>
<dbReference type="SUPFAM" id="SSF48371">
    <property type="entry name" value="ARM repeat"/>
    <property type="match status" value="1"/>
</dbReference>
<evidence type="ECO:0000313" key="5">
    <source>
        <dbReference type="Proteomes" id="UP001140562"/>
    </source>
</evidence>
<dbReference type="Pfam" id="PF11864">
    <property type="entry name" value="DUF3384"/>
    <property type="match status" value="1"/>
</dbReference>
<keyword evidence="5" id="KW-1185">Reference proteome</keyword>
<dbReference type="InterPro" id="IPR016024">
    <property type="entry name" value="ARM-type_fold"/>
</dbReference>
<dbReference type="InterPro" id="IPR018515">
    <property type="entry name" value="Tuberin-type_domain"/>
</dbReference>
<dbReference type="PANTHER" id="PTHR10063">
    <property type="entry name" value="TUBERIN"/>
    <property type="match status" value="1"/>
</dbReference>
<dbReference type="GO" id="GO:0005096">
    <property type="term" value="F:GTPase activator activity"/>
    <property type="evidence" value="ECO:0007669"/>
    <property type="project" value="UniProtKB-KW"/>
</dbReference>
<proteinExistence type="predicted"/>
<dbReference type="PANTHER" id="PTHR10063:SF0">
    <property type="entry name" value="TUBERIN"/>
    <property type="match status" value="1"/>
</dbReference>
<sequence length="1548" mass="172810">MASGPSADDSLQRITQVASETIRPDVTGGPPELAQLIEQLHKSRPFLERADAVEKICRVLEEYPLQNILGLWAVASDLVLLEQPDEVAEAGYKLLKSISLDPKLTPVERTIIFDAAAYRRTTRCFQWRLDIISTLTNGGKNIAACESAIIPFILNALDACFKASRDAFNSNRKVSGKRSVDKPLQETENLGRIFQYATDVCKFNARILTDNDLEQILERVMHICQSTTQASDMESCIKLFDTIITYVHVPVDILKTSLEVLCAIHRQIASLEQQTWNTLSNLFRSHIGQAAILALIHTLQDGPSIKNRQSSLYRGTMQVLQKLIIEDGRSDLPKVPMSLIFPALKSSIKEPHATQEQFVIDLLDSILSQESMRDALLAEADLSDMLEIVRVCAERDDDRLRAELSGTGDKNSGASTKTALPNCNVKHDTVTSPGGLEDIDPHAHVPDARPSGTGAIRRSEEDSIFQVLIKLDSISNAMDLIQKEGVMELFLHCANRLSDSIAEKMIQYFAEERFLNPSNSDWLEVSRNVASKTLHDATRPNPVRLLAIKSLRDAHEAVELLCANGVATESAAILLGRVETEDNIQILQALVDFAVDLAAKAPLDYFTEILDLLQKKLDQPRASATPSSHSWATHTFLPKPDTQHGSYCDIIAVAFVRLFIRSFTDAAQKTRILYNAIRGLAGNEKYDNESRLTALRLLFRLRADSRHALTVNPSSEGERIAAELCRTEETAVMAEKSEGSLSNDRSRSEDAVSRKVSGSSPHASLNRQTGRATAAAGRVSKPIAPLWMYPGPKGLPEEPPSEPSRVVFSHIDASKYPLSDDIHDMEITLWLELCISLLQKQQDWEIYSYVLVHLGPQLSNQALVRSCVVQLQMLRNVLCEQVRNSSFHEPPPHTLLKKADVAVCLYHILTVMISYHEYFQKGEEDDIVKAFLQGIVQWDRTSKWCIHALSVCCFEVPLSVTSSLDTIVQKMSQIVTKPATAIHILEFLTSLARMPELYKNFREEDFKTVFGVCFRYLQHIRDQRSRAAMPSLSQRGHSTLRHSGLGRDNNTPSDGVSRRAHLVEEDLPHYLYSLAYHVITFWFMALRMEDRPKQIPWITKNLLTVDSAGRTSMEEQGQVIVDIMNMVAYTDLDHTVRNENFSKPGDGEVWKKTWIVNNGLLTIETAARTGVSQITSRRPCGTRFLTLRPSLVQPPRHQVPITIGLAADAFYSSSYVGILPEDIFQSFYAPLDLTNTTIALPDDDMTRRAIATFDRTATVDSHKVGVIYIGEGQTNERDIFMNDIGSPAYTSFVTGLGTLARLKDAKFNTGGLDTRGDADGEFTYVWRDRCLELVYHITTMMPTDPNDDMTYPNKKRHIGNDFVNIIFNDSGLPYNFDTFPGAFNYVHIVISPESRASFVDRRIDSDPDGKDRYYKVQVVTKPGFPDVSPAAETKILGGRHIAAYCRLIAINACVFSDVWFQREGGEQISSWRNRLREIKRLRERYGGSITDQQPTSTPASPGGGSQGLSSPTSRDQNGIASPFQRSSIATFITEGTSRSSISSSSHDL</sequence>
<organism evidence="4 5">
    <name type="scientific">Didymella glomerata</name>
    <dbReference type="NCBI Taxonomy" id="749621"/>
    <lineage>
        <taxon>Eukaryota</taxon>
        <taxon>Fungi</taxon>
        <taxon>Dikarya</taxon>
        <taxon>Ascomycota</taxon>
        <taxon>Pezizomycotina</taxon>
        <taxon>Dothideomycetes</taxon>
        <taxon>Pleosporomycetidae</taxon>
        <taxon>Pleosporales</taxon>
        <taxon>Pleosporineae</taxon>
        <taxon>Didymellaceae</taxon>
        <taxon>Didymella</taxon>
    </lineage>
</organism>
<feature type="region of interest" description="Disordered" evidence="2">
    <location>
        <begin position="1028"/>
        <end position="1056"/>
    </location>
</feature>
<dbReference type="EMBL" id="JAPEUV010000066">
    <property type="protein sequence ID" value="KAJ4335103.1"/>
    <property type="molecule type" value="Genomic_DNA"/>
</dbReference>
<gene>
    <name evidence="4" type="primary">TSC2</name>
    <name evidence="4" type="ORF">N0V87_006379</name>
</gene>
<dbReference type="SUPFAM" id="SSF111347">
    <property type="entry name" value="Rap/Ran-GAP"/>
    <property type="match status" value="1"/>
</dbReference>
<keyword evidence="1" id="KW-0343">GTPase activation</keyword>
<evidence type="ECO:0000313" key="4">
    <source>
        <dbReference type="EMBL" id="KAJ4335103.1"/>
    </source>
</evidence>
<dbReference type="InterPro" id="IPR024584">
    <property type="entry name" value="Tuberin_N"/>
</dbReference>
<dbReference type="FunFam" id="3.40.50.11210:FF:000007">
    <property type="entry name" value="Tuberous sclerosis 2"/>
    <property type="match status" value="1"/>
</dbReference>
<dbReference type="Pfam" id="PF03542">
    <property type="entry name" value="Tuberin"/>
    <property type="match status" value="1"/>
</dbReference>
<protein>
    <submittedName>
        <fullName evidence="4">Tuberous sclerosis 2-like protein</fullName>
    </submittedName>
</protein>
<feature type="region of interest" description="Disordered" evidence="2">
    <location>
        <begin position="403"/>
        <end position="425"/>
    </location>
</feature>
<feature type="compositionally biased region" description="Basic and acidic residues" evidence="2">
    <location>
        <begin position="744"/>
        <end position="753"/>
    </location>
</feature>